<gene>
    <name evidence="6" type="ORF">METZ01_LOCUS420250</name>
</gene>
<dbReference type="AlphaFoldDB" id="A0A382X893"/>
<keyword evidence="2" id="KW-0378">Hydrolase</keyword>
<dbReference type="EMBL" id="UINC01165798">
    <property type="protein sequence ID" value="SVD67396.1"/>
    <property type="molecule type" value="Genomic_DNA"/>
</dbReference>
<dbReference type="GO" id="GO:0033202">
    <property type="term" value="C:DNA helicase complex"/>
    <property type="evidence" value="ECO:0007669"/>
    <property type="project" value="TreeGrafter"/>
</dbReference>
<keyword evidence="1" id="KW-0547">Nucleotide-binding</keyword>
<dbReference type="PANTHER" id="PTHR11070">
    <property type="entry name" value="UVRD / RECB / PCRA DNA HELICASE FAMILY MEMBER"/>
    <property type="match status" value="1"/>
</dbReference>
<dbReference type="GO" id="GO:0005829">
    <property type="term" value="C:cytosol"/>
    <property type="evidence" value="ECO:0007669"/>
    <property type="project" value="TreeGrafter"/>
</dbReference>
<feature type="non-terminal residue" evidence="6">
    <location>
        <position position="70"/>
    </location>
</feature>
<dbReference type="PANTHER" id="PTHR11070:SF2">
    <property type="entry name" value="ATP-DEPENDENT DNA HELICASE SRS2"/>
    <property type="match status" value="1"/>
</dbReference>
<dbReference type="GO" id="GO:0000725">
    <property type="term" value="P:recombinational repair"/>
    <property type="evidence" value="ECO:0007669"/>
    <property type="project" value="TreeGrafter"/>
</dbReference>
<dbReference type="GO" id="GO:0043138">
    <property type="term" value="F:3'-5' DNA helicase activity"/>
    <property type="evidence" value="ECO:0007669"/>
    <property type="project" value="TreeGrafter"/>
</dbReference>
<dbReference type="PROSITE" id="PS51198">
    <property type="entry name" value="UVRD_HELICASE_ATP_BIND"/>
    <property type="match status" value="1"/>
</dbReference>
<keyword evidence="4" id="KW-0067">ATP-binding</keyword>
<reference evidence="6" key="1">
    <citation type="submission" date="2018-05" db="EMBL/GenBank/DDBJ databases">
        <authorList>
            <person name="Lanie J.A."/>
            <person name="Ng W.-L."/>
            <person name="Kazmierczak K.M."/>
            <person name="Andrzejewski T.M."/>
            <person name="Davidsen T.M."/>
            <person name="Wayne K.J."/>
            <person name="Tettelin H."/>
            <person name="Glass J.I."/>
            <person name="Rusch D."/>
            <person name="Podicherti R."/>
            <person name="Tsui H.-C.T."/>
            <person name="Winkler M.E."/>
        </authorList>
    </citation>
    <scope>NUCLEOTIDE SEQUENCE</scope>
</reference>
<evidence type="ECO:0000313" key="6">
    <source>
        <dbReference type="EMBL" id="SVD67396.1"/>
    </source>
</evidence>
<protein>
    <recommendedName>
        <fullName evidence="5">UvrD-like helicase ATP-binding domain-containing protein</fullName>
    </recommendedName>
</protein>
<dbReference type="Pfam" id="PF00580">
    <property type="entry name" value="UvrD-helicase"/>
    <property type="match status" value="1"/>
</dbReference>
<dbReference type="GO" id="GO:0016787">
    <property type="term" value="F:hydrolase activity"/>
    <property type="evidence" value="ECO:0007669"/>
    <property type="project" value="UniProtKB-KW"/>
</dbReference>
<dbReference type="InterPro" id="IPR014016">
    <property type="entry name" value="UvrD-like_ATP-bd"/>
</dbReference>
<evidence type="ECO:0000256" key="1">
    <source>
        <dbReference type="ARBA" id="ARBA00022741"/>
    </source>
</evidence>
<keyword evidence="3" id="KW-0347">Helicase</keyword>
<evidence type="ECO:0000259" key="5">
    <source>
        <dbReference type="PROSITE" id="PS51198"/>
    </source>
</evidence>
<dbReference type="SUPFAM" id="SSF52540">
    <property type="entry name" value="P-loop containing nucleoside triphosphate hydrolases"/>
    <property type="match status" value="1"/>
</dbReference>
<evidence type="ECO:0000256" key="4">
    <source>
        <dbReference type="ARBA" id="ARBA00022840"/>
    </source>
</evidence>
<organism evidence="6">
    <name type="scientific">marine metagenome</name>
    <dbReference type="NCBI Taxonomy" id="408172"/>
    <lineage>
        <taxon>unclassified sequences</taxon>
        <taxon>metagenomes</taxon>
        <taxon>ecological metagenomes</taxon>
    </lineage>
</organism>
<sequence length="70" mass="7593">MDVSRLLDELNDKQREAVAAPLSNALVLAGAGSGKTRVLVHRIAWLMEVENIAPFSILAVTFTNKAAKEM</sequence>
<dbReference type="InterPro" id="IPR027417">
    <property type="entry name" value="P-loop_NTPase"/>
</dbReference>
<evidence type="ECO:0000256" key="3">
    <source>
        <dbReference type="ARBA" id="ARBA00022806"/>
    </source>
</evidence>
<accession>A0A382X893</accession>
<name>A0A382X893_9ZZZZ</name>
<feature type="domain" description="UvrD-like helicase ATP-binding" evidence="5">
    <location>
        <begin position="8"/>
        <end position="70"/>
    </location>
</feature>
<evidence type="ECO:0000256" key="2">
    <source>
        <dbReference type="ARBA" id="ARBA00022801"/>
    </source>
</evidence>
<dbReference type="GO" id="GO:0003677">
    <property type="term" value="F:DNA binding"/>
    <property type="evidence" value="ECO:0007669"/>
    <property type="project" value="InterPro"/>
</dbReference>
<dbReference type="InterPro" id="IPR000212">
    <property type="entry name" value="DNA_helicase_UvrD/REP"/>
</dbReference>
<dbReference type="GO" id="GO:0005524">
    <property type="term" value="F:ATP binding"/>
    <property type="evidence" value="ECO:0007669"/>
    <property type="project" value="UniProtKB-KW"/>
</dbReference>
<proteinExistence type="predicted"/>
<dbReference type="Gene3D" id="3.40.50.300">
    <property type="entry name" value="P-loop containing nucleotide triphosphate hydrolases"/>
    <property type="match status" value="1"/>
</dbReference>